<feature type="transmembrane region" description="Helical" evidence="7">
    <location>
        <begin position="285"/>
        <end position="305"/>
    </location>
</feature>
<feature type="transmembrane region" description="Helical" evidence="7">
    <location>
        <begin position="55"/>
        <end position="79"/>
    </location>
</feature>
<evidence type="ECO:0008006" key="10">
    <source>
        <dbReference type="Google" id="ProtNLM"/>
    </source>
</evidence>
<evidence type="ECO:0000256" key="1">
    <source>
        <dbReference type="ARBA" id="ARBA00004651"/>
    </source>
</evidence>
<evidence type="ECO:0000256" key="3">
    <source>
        <dbReference type="ARBA" id="ARBA00022475"/>
    </source>
</evidence>
<dbReference type="Pfam" id="PF03773">
    <property type="entry name" value="ArsP_1"/>
    <property type="match status" value="1"/>
</dbReference>
<evidence type="ECO:0000256" key="2">
    <source>
        <dbReference type="ARBA" id="ARBA00006386"/>
    </source>
</evidence>
<dbReference type="GO" id="GO:0005886">
    <property type="term" value="C:plasma membrane"/>
    <property type="evidence" value="ECO:0007669"/>
    <property type="project" value="UniProtKB-SubCell"/>
</dbReference>
<feature type="transmembrane region" description="Helical" evidence="7">
    <location>
        <begin position="91"/>
        <end position="112"/>
    </location>
</feature>
<dbReference type="InterPro" id="IPR052923">
    <property type="entry name" value="UPF0718"/>
</dbReference>
<evidence type="ECO:0000313" key="9">
    <source>
        <dbReference type="Proteomes" id="UP000316292"/>
    </source>
</evidence>
<gene>
    <name evidence="8" type="ORF">E6K71_10010</name>
</gene>
<feature type="transmembrane region" description="Helical" evidence="7">
    <location>
        <begin position="256"/>
        <end position="279"/>
    </location>
</feature>
<comment type="caution">
    <text evidence="8">The sequence shown here is derived from an EMBL/GenBank/DDBJ whole genome shotgun (WGS) entry which is preliminary data.</text>
</comment>
<feature type="transmembrane region" description="Helical" evidence="7">
    <location>
        <begin position="18"/>
        <end position="35"/>
    </location>
</feature>
<comment type="similarity">
    <text evidence="2">Belongs to the UPF0718 family.</text>
</comment>
<keyword evidence="6 7" id="KW-0472">Membrane</keyword>
<feature type="transmembrane region" description="Helical" evidence="7">
    <location>
        <begin position="188"/>
        <end position="211"/>
    </location>
</feature>
<protein>
    <recommendedName>
        <fullName evidence="10">Permease</fullName>
    </recommendedName>
</protein>
<dbReference type="AlphaFoldDB" id="A0A538S7R5"/>
<evidence type="ECO:0000256" key="7">
    <source>
        <dbReference type="SAM" id="Phobius"/>
    </source>
</evidence>
<accession>A0A538S7R5</accession>
<keyword evidence="4 7" id="KW-0812">Transmembrane</keyword>
<name>A0A538S7R5_UNCEI</name>
<comment type="subcellular location">
    <subcellularLocation>
        <location evidence="1">Cell membrane</location>
        <topology evidence="1">Multi-pass membrane protein</topology>
    </subcellularLocation>
</comment>
<dbReference type="EMBL" id="VBOR01000112">
    <property type="protein sequence ID" value="TMQ47401.1"/>
    <property type="molecule type" value="Genomic_DNA"/>
</dbReference>
<evidence type="ECO:0000256" key="6">
    <source>
        <dbReference type="ARBA" id="ARBA00023136"/>
    </source>
</evidence>
<organism evidence="8 9">
    <name type="scientific">Eiseniibacteriota bacterium</name>
    <dbReference type="NCBI Taxonomy" id="2212470"/>
    <lineage>
        <taxon>Bacteria</taxon>
        <taxon>Candidatus Eiseniibacteriota</taxon>
    </lineage>
</organism>
<feature type="transmembrane region" description="Helical" evidence="7">
    <location>
        <begin position="118"/>
        <end position="139"/>
    </location>
</feature>
<dbReference type="PANTHER" id="PTHR34184">
    <property type="entry name" value="UPF0718 PROTEIN YCGR"/>
    <property type="match status" value="1"/>
</dbReference>
<reference evidence="8 9" key="1">
    <citation type="journal article" date="2019" name="Nat. Microbiol.">
        <title>Mediterranean grassland soil C-N compound turnover is dependent on rainfall and depth, and is mediated by genomically divergent microorganisms.</title>
        <authorList>
            <person name="Diamond S."/>
            <person name="Andeer P.F."/>
            <person name="Li Z."/>
            <person name="Crits-Christoph A."/>
            <person name="Burstein D."/>
            <person name="Anantharaman K."/>
            <person name="Lane K.R."/>
            <person name="Thomas B.C."/>
            <person name="Pan C."/>
            <person name="Northen T.R."/>
            <person name="Banfield J.F."/>
        </authorList>
    </citation>
    <scope>NUCLEOTIDE SEQUENCE [LARGE SCALE GENOMIC DNA]</scope>
    <source>
        <strain evidence="8">WS_1</strain>
    </source>
</reference>
<evidence type="ECO:0000256" key="5">
    <source>
        <dbReference type="ARBA" id="ARBA00022989"/>
    </source>
</evidence>
<dbReference type="Proteomes" id="UP000316292">
    <property type="component" value="Unassembled WGS sequence"/>
</dbReference>
<dbReference type="PANTHER" id="PTHR34184:SF4">
    <property type="entry name" value="UPF0718 PROTEIN YCGR"/>
    <property type="match status" value="1"/>
</dbReference>
<evidence type="ECO:0000256" key="4">
    <source>
        <dbReference type="ARBA" id="ARBA00022692"/>
    </source>
</evidence>
<dbReference type="InterPro" id="IPR005524">
    <property type="entry name" value="DUF318"/>
</dbReference>
<keyword evidence="3" id="KW-1003">Cell membrane</keyword>
<evidence type="ECO:0000313" key="8">
    <source>
        <dbReference type="EMBL" id="TMQ47401.1"/>
    </source>
</evidence>
<sequence>MNGAQALPSILRVFGDSALDIVPLFLLAIFVGALIEEFVSESFIARFMTGRNPGTMLLGSVVGALIPLCTCGMVPLAVALRRRGGDLKHTFSFLTAGAAVSIPVLLLTWKLLGLSWVGIRLLASVVLGLLAGYATVFVLRGVPGRSATLAGRDEVVEMPGAAFDLTPLRGSSRFRAVWRRFLGQIREYAPWVLVSLALAAVVDVLVPGHWIHILYGQRTTVGSLLASVSGIPFYFCSGAELPLVKELLAKGMGFGPATAMMLAVPIVNLPTFGVVAKWLGPRPALVYLVMIVAFTTLLGTVAGLLV</sequence>
<keyword evidence="5 7" id="KW-1133">Transmembrane helix</keyword>
<proteinExistence type="inferred from homology"/>